<keyword evidence="3" id="KW-0235">DNA replication</keyword>
<evidence type="ECO:0000259" key="7">
    <source>
        <dbReference type="Pfam" id="PF07034"/>
    </source>
</evidence>
<dbReference type="InterPro" id="IPR040855">
    <property type="entry name" value="ORC_WH_C"/>
</dbReference>
<dbReference type="EMBL" id="ABEU02000016">
    <property type="protein sequence ID" value="PNR37513.1"/>
    <property type="molecule type" value="Genomic_DNA"/>
</dbReference>
<keyword evidence="5" id="KW-0539">Nucleus</keyword>
<dbReference type="PANTHER" id="PTHR12748">
    <property type="entry name" value="ORIGIN RECOGNITION COMPLEX SUBUNIT 3"/>
    <property type="match status" value="1"/>
</dbReference>
<dbReference type="PaxDb" id="3218-PP1S194_77V6.1"/>
<evidence type="ECO:0000256" key="5">
    <source>
        <dbReference type="ARBA" id="ARBA00023242"/>
    </source>
</evidence>
<keyword evidence="11" id="KW-1185">Reference proteome</keyword>
<feature type="domain" description="Origin recognition complex subunit 3 N-terminal" evidence="7">
    <location>
        <begin position="112"/>
        <end position="401"/>
    </location>
</feature>
<evidence type="ECO:0000313" key="11">
    <source>
        <dbReference type="Proteomes" id="UP000006727"/>
    </source>
</evidence>
<evidence type="ECO:0000256" key="3">
    <source>
        <dbReference type="ARBA" id="ARBA00022705"/>
    </source>
</evidence>
<dbReference type="GeneID" id="112293621"/>
<feature type="compositionally biased region" description="Polar residues" evidence="6">
    <location>
        <begin position="638"/>
        <end position="654"/>
    </location>
</feature>
<protein>
    <submittedName>
        <fullName evidence="9 10">Uncharacterized protein</fullName>
    </submittedName>
</protein>
<feature type="region of interest" description="Disordered" evidence="6">
    <location>
        <begin position="618"/>
        <end position="790"/>
    </location>
</feature>
<evidence type="ECO:0000256" key="1">
    <source>
        <dbReference type="ARBA" id="ARBA00004123"/>
    </source>
</evidence>
<dbReference type="RefSeq" id="XP_024399039.2">
    <property type="nucleotide sequence ID" value="XM_024543271.2"/>
</dbReference>
<dbReference type="CDD" id="cd20704">
    <property type="entry name" value="Orc3"/>
    <property type="match status" value="2"/>
</dbReference>
<dbReference type="InterPro" id="IPR020795">
    <property type="entry name" value="ORC3"/>
</dbReference>
<evidence type="ECO:0000256" key="6">
    <source>
        <dbReference type="SAM" id="MobiDB-lite"/>
    </source>
</evidence>
<dbReference type="STRING" id="3218.A0A2K1J7L4"/>
<reference evidence="10" key="3">
    <citation type="submission" date="2020-12" db="UniProtKB">
        <authorList>
            <consortium name="EnsemblPlants"/>
        </authorList>
    </citation>
    <scope>IDENTIFICATION</scope>
</reference>
<dbReference type="EnsemblPlants" id="Pp3c16_7630V3.1">
    <property type="protein sequence ID" value="Pp3c16_7630V3.1"/>
    <property type="gene ID" value="Pp3c16_7630"/>
</dbReference>
<sequence length="960" mass="105431">MSTKCSFLDRLPAVCSFCWLYDIALATLRSTVSMAATASVSGFLDPSDPDDDSLEQVCHILHSAPDPSPTPRKHGRPPRSLADVVVADATHANTLPPCLRDEPSLCGVWRKHAFDVVWGRLETLIQATLDEYNDASFKEISQWIRNRQFYDAQQQLYRCARVAPIDDHQPHTSTYGTHVVGSFNKQLHTALLFLGGADSSDHQATFDGLSMHLKSQNFHVARLVASDFPSKCQIAVPLYSLLRQFLQIQPETADMEILAAWYSEARNRGRPVVVMVEHMERCSITALGELVVLLSEWSAEIPIVLILGVATTADVLQRFLPSNAVSRLVPCGFTLKSPLERLESVLRAVLVDSFSAFEISHAVVKHMHMHFLRHDLTVASFIMSIKVACMEHFCSEPLSFLSEWLLKSSSQVDFEKQCAALPVELLNYAAKLSSVESSDTGIENVRKQIASSLWLVKEQKQLWSVAFLCVLEVGKQLGVGFLDLFCQALCPSPSAGRHLKFAELNNVQQLSTPSLSTEWHGLFTKLREQTPSVLKNILEEWKKITSTINELHAEVCRVYVKFSNGDSLNLSSPPNRSISGRIEMASAPMSSSGSGLPDTMKSSLVRPLSGAFLEQTSPAGLHSAPMECSPEGGKMASSPGSVTPSKRSGTSCLNESPRRTSSRLTPTKKLPSNSCLPESPRSPAGKPPKSPIKATGLPINAHESPRRPSTRSLAFDGNVSSVVGDRESPRKTLNSPSKISLDVRESPRKKLSMSPKKKTTDSEGQQSQQAMSRSDLRRMASQNSGVGAKVGGYPSNELVADLFQHIILQYMVPTESLPFHEIICFKNVSSLQQEMTGATRQKVQLDLLGSQLRLQCDCCHSDGSLSNSMHDTSLAFHLTQEHNELINVHDWYQSFSSVCCPAKAASGRGKGKKGKTDGSEVDAVTIQARFARAATELQIAGLLRMPKKGRPDFAQRICLS</sequence>
<dbReference type="GO" id="GO:0003688">
    <property type="term" value="F:DNA replication origin binding"/>
    <property type="evidence" value="ECO:0000318"/>
    <property type="project" value="GO_Central"/>
</dbReference>
<evidence type="ECO:0000313" key="10">
    <source>
        <dbReference type="EnsemblPlants" id="Pp3c16_7630V3.1"/>
    </source>
</evidence>
<keyword evidence="4" id="KW-0238">DNA-binding</keyword>
<reference evidence="9 11" key="1">
    <citation type="journal article" date="2008" name="Science">
        <title>The Physcomitrella genome reveals evolutionary insights into the conquest of land by plants.</title>
        <authorList>
            <person name="Rensing S."/>
            <person name="Lang D."/>
            <person name="Zimmer A."/>
            <person name="Terry A."/>
            <person name="Salamov A."/>
            <person name="Shapiro H."/>
            <person name="Nishiyama T."/>
            <person name="Perroud P.-F."/>
            <person name="Lindquist E."/>
            <person name="Kamisugi Y."/>
            <person name="Tanahashi T."/>
            <person name="Sakakibara K."/>
            <person name="Fujita T."/>
            <person name="Oishi K."/>
            <person name="Shin-I T."/>
            <person name="Kuroki Y."/>
            <person name="Toyoda A."/>
            <person name="Suzuki Y."/>
            <person name="Hashimoto A."/>
            <person name="Yamaguchi K."/>
            <person name="Sugano A."/>
            <person name="Kohara Y."/>
            <person name="Fujiyama A."/>
            <person name="Anterola A."/>
            <person name="Aoki S."/>
            <person name="Ashton N."/>
            <person name="Barbazuk W.B."/>
            <person name="Barker E."/>
            <person name="Bennetzen J."/>
            <person name="Bezanilla M."/>
            <person name="Blankenship R."/>
            <person name="Cho S.H."/>
            <person name="Dutcher S."/>
            <person name="Estelle M."/>
            <person name="Fawcett J.A."/>
            <person name="Gundlach H."/>
            <person name="Hanada K."/>
            <person name="Heyl A."/>
            <person name="Hicks K.A."/>
            <person name="Hugh J."/>
            <person name="Lohr M."/>
            <person name="Mayer K."/>
            <person name="Melkozernov A."/>
            <person name="Murata T."/>
            <person name="Nelson D."/>
            <person name="Pils B."/>
            <person name="Prigge M."/>
            <person name="Reiss B."/>
            <person name="Renner T."/>
            <person name="Rombauts S."/>
            <person name="Rushton P."/>
            <person name="Sanderfoot A."/>
            <person name="Schween G."/>
            <person name="Shiu S.-H."/>
            <person name="Stueber K."/>
            <person name="Theodoulou F.L."/>
            <person name="Tu H."/>
            <person name="Van de Peer Y."/>
            <person name="Verrier P.J."/>
            <person name="Waters E."/>
            <person name="Wood A."/>
            <person name="Yang L."/>
            <person name="Cove D."/>
            <person name="Cuming A."/>
            <person name="Hasebe M."/>
            <person name="Lucas S."/>
            <person name="Mishler D.B."/>
            <person name="Reski R."/>
            <person name="Grigoriev I."/>
            <person name="Quatrano R.S."/>
            <person name="Boore J.L."/>
        </authorList>
    </citation>
    <scope>NUCLEOTIDE SEQUENCE [LARGE SCALE GENOMIC DNA]</scope>
    <source>
        <strain evidence="10 11">cv. Gransden 2004</strain>
    </source>
</reference>
<evidence type="ECO:0000256" key="2">
    <source>
        <dbReference type="ARBA" id="ARBA00010977"/>
    </source>
</evidence>
<reference evidence="9 11" key="2">
    <citation type="journal article" date="2018" name="Plant J.">
        <title>The Physcomitrella patens chromosome-scale assembly reveals moss genome structure and evolution.</title>
        <authorList>
            <person name="Lang D."/>
            <person name="Ullrich K.K."/>
            <person name="Murat F."/>
            <person name="Fuchs J."/>
            <person name="Jenkins J."/>
            <person name="Haas F.B."/>
            <person name="Piednoel M."/>
            <person name="Gundlach H."/>
            <person name="Van Bel M."/>
            <person name="Meyberg R."/>
            <person name="Vives C."/>
            <person name="Morata J."/>
            <person name="Symeonidi A."/>
            <person name="Hiss M."/>
            <person name="Muchero W."/>
            <person name="Kamisugi Y."/>
            <person name="Saleh O."/>
            <person name="Blanc G."/>
            <person name="Decker E.L."/>
            <person name="van Gessel N."/>
            <person name="Grimwood J."/>
            <person name="Hayes R.D."/>
            <person name="Graham S.W."/>
            <person name="Gunter L.E."/>
            <person name="McDaniel S.F."/>
            <person name="Hoernstein S.N.W."/>
            <person name="Larsson A."/>
            <person name="Li F.W."/>
            <person name="Perroud P.F."/>
            <person name="Phillips J."/>
            <person name="Ranjan P."/>
            <person name="Rokshar D.S."/>
            <person name="Rothfels C.J."/>
            <person name="Schneider L."/>
            <person name="Shu S."/>
            <person name="Stevenson D.W."/>
            <person name="Thummler F."/>
            <person name="Tillich M."/>
            <person name="Villarreal Aguilar J.C."/>
            <person name="Widiez T."/>
            <person name="Wong G.K."/>
            <person name="Wymore A."/>
            <person name="Zhang Y."/>
            <person name="Zimmer A.D."/>
            <person name="Quatrano R.S."/>
            <person name="Mayer K.F.X."/>
            <person name="Goodstein D."/>
            <person name="Casacuberta J.M."/>
            <person name="Vandepoele K."/>
            <person name="Reski R."/>
            <person name="Cuming A.C."/>
            <person name="Tuskan G.A."/>
            <person name="Maumus F."/>
            <person name="Salse J."/>
            <person name="Schmutz J."/>
            <person name="Rensing S.A."/>
        </authorList>
    </citation>
    <scope>NUCLEOTIDE SEQUENCE [LARGE SCALE GENOMIC DNA]</scope>
    <source>
        <strain evidence="10 11">cv. Gransden 2004</strain>
    </source>
</reference>
<name>A0A2K1J7L4_PHYPA</name>
<dbReference type="AlphaFoldDB" id="A0A2K1J7L4"/>
<proteinExistence type="inferred from homology"/>
<dbReference type="Pfam" id="PF18137">
    <property type="entry name" value="WHD_ORC"/>
    <property type="match status" value="1"/>
</dbReference>
<evidence type="ECO:0000259" key="8">
    <source>
        <dbReference type="Pfam" id="PF18137"/>
    </source>
</evidence>
<evidence type="ECO:0000313" key="9">
    <source>
        <dbReference type="EMBL" id="PNR37513.1"/>
    </source>
</evidence>
<dbReference type="GO" id="GO:0005664">
    <property type="term" value="C:nuclear origin of replication recognition complex"/>
    <property type="evidence" value="ECO:0000318"/>
    <property type="project" value="GO_Central"/>
</dbReference>
<feature type="compositionally biased region" description="Polar residues" evidence="6">
    <location>
        <begin position="662"/>
        <end position="676"/>
    </location>
</feature>
<dbReference type="GO" id="GO:0005656">
    <property type="term" value="C:nuclear pre-replicative complex"/>
    <property type="evidence" value="ECO:0000318"/>
    <property type="project" value="GO_Central"/>
</dbReference>
<dbReference type="GO" id="GO:0031261">
    <property type="term" value="C:DNA replication preinitiation complex"/>
    <property type="evidence" value="ECO:0000318"/>
    <property type="project" value="GO_Central"/>
</dbReference>
<dbReference type="Gramene" id="Pp3c16_7630V3.1">
    <property type="protein sequence ID" value="Pp3c16_7630V3.1"/>
    <property type="gene ID" value="Pp3c16_7630"/>
</dbReference>
<feature type="compositionally biased region" description="Polar residues" evidence="6">
    <location>
        <begin position="762"/>
        <end position="772"/>
    </location>
</feature>
<dbReference type="Gramene" id="Pp3c16_7630V3.2">
    <property type="protein sequence ID" value="Pp3c16_7630V3.2"/>
    <property type="gene ID" value="Pp3c16_7630"/>
</dbReference>
<dbReference type="FunCoup" id="A0A2K1J7L4">
    <property type="interactions" value="3106"/>
</dbReference>
<gene>
    <name evidence="10" type="primary">LOC112293621</name>
    <name evidence="9" type="ORF">PHYPA_020622</name>
</gene>
<dbReference type="InterPro" id="IPR045667">
    <property type="entry name" value="ORC3_N"/>
</dbReference>
<evidence type="ECO:0000256" key="4">
    <source>
        <dbReference type="ARBA" id="ARBA00023125"/>
    </source>
</evidence>
<accession>A0A2K1J7L4</accession>
<organism evidence="9">
    <name type="scientific">Physcomitrium patens</name>
    <name type="common">Spreading-leaved earth moss</name>
    <name type="synonym">Physcomitrella patens</name>
    <dbReference type="NCBI Taxonomy" id="3218"/>
    <lineage>
        <taxon>Eukaryota</taxon>
        <taxon>Viridiplantae</taxon>
        <taxon>Streptophyta</taxon>
        <taxon>Embryophyta</taxon>
        <taxon>Bryophyta</taxon>
        <taxon>Bryophytina</taxon>
        <taxon>Bryopsida</taxon>
        <taxon>Funariidae</taxon>
        <taxon>Funariales</taxon>
        <taxon>Funariaceae</taxon>
        <taxon>Physcomitrium</taxon>
    </lineage>
</organism>
<dbReference type="Pfam" id="PF07034">
    <property type="entry name" value="ORC3_N"/>
    <property type="match status" value="1"/>
</dbReference>
<dbReference type="EnsemblPlants" id="Pp3c16_7630V3.2">
    <property type="protein sequence ID" value="Pp3c16_7630V3.2"/>
    <property type="gene ID" value="Pp3c16_7630"/>
</dbReference>
<dbReference type="Proteomes" id="UP000006727">
    <property type="component" value="Chromosome 16"/>
</dbReference>
<feature type="domain" description="Origin recognition complex subunit 3 winged helix C-terminal" evidence="8">
    <location>
        <begin position="840"/>
        <end position="957"/>
    </location>
</feature>
<dbReference type="GO" id="GO:0006270">
    <property type="term" value="P:DNA replication initiation"/>
    <property type="evidence" value="ECO:0000318"/>
    <property type="project" value="GO_Central"/>
</dbReference>
<dbReference type="PANTHER" id="PTHR12748:SF0">
    <property type="entry name" value="ORIGIN RECOGNITION COMPLEX SUBUNIT 3"/>
    <property type="match status" value="1"/>
</dbReference>
<comment type="subcellular location">
    <subcellularLocation>
        <location evidence="1">Nucleus</location>
    </subcellularLocation>
</comment>
<comment type="similarity">
    <text evidence="2">Belongs to the ORC3 family.</text>
</comment>